<feature type="transmembrane region" description="Helical" evidence="1">
    <location>
        <begin position="68"/>
        <end position="90"/>
    </location>
</feature>
<dbReference type="AlphaFoldDB" id="A0A0B9AJW4"/>
<gene>
    <name evidence="2" type="ORF">AE0388_3111</name>
</gene>
<keyword evidence="1" id="KW-1133">Transmembrane helix</keyword>
<dbReference type="EMBL" id="JTJZ01000022">
    <property type="protein sequence ID" value="KHS51039.1"/>
    <property type="molecule type" value="Genomic_DNA"/>
</dbReference>
<keyword evidence="1" id="KW-0812">Transmembrane</keyword>
<accession>A0A0B9AJW4</accession>
<sequence>MSKARTAARLGLGALFIGASIIQRKNQEMFQALVPEQLADYREIMQPAAQAALAGLGLSFLVPKLIPIARWGAGGFLTATLIPAIGQVAAPEQTDKLGLPRSLVIARIPVQVLVIGATWYATSPED</sequence>
<reference evidence="2 3" key="1">
    <citation type="submission" date="2014-11" db="EMBL/GenBank/DDBJ databases">
        <title>Draft Genome Sequence of Brevibacterium linens AE038-8.</title>
        <authorList>
            <person name="Maizel D."/>
            <person name="Utturkar S.M."/>
            <person name="Brown S.D."/>
            <person name="Ferrero M."/>
            <person name="Rosen B.P."/>
        </authorList>
    </citation>
    <scope>NUCLEOTIDE SEQUENCE [LARGE SCALE GENOMIC DNA]</scope>
    <source>
        <strain evidence="2 3">AE038-8</strain>
    </source>
</reference>
<keyword evidence="1" id="KW-0472">Membrane</keyword>
<proteinExistence type="predicted"/>
<evidence type="ECO:0008006" key="4">
    <source>
        <dbReference type="Google" id="ProtNLM"/>
    </source>
</evidence>
<protein>
    <recommendedName>
        <fullName evidence="4">DoxX family protein</fullName>
    </recommendedName>
</protein>
<dbReference type="PATRIC" id="fig|1703.6.peg.3068"/>
<organism evidence="2 3">
    <name type="scientific">Brevibacterium linens</name>
    <dbReference type="NCBI Taxonomy" id="1703"/>
    <lineage>
        <taxon>Bacteria</taxon>
        <taxon>Bacillati</taxon>
        <taxon>Actinomycetota</taxon>
        <taxon>Actinomycetes</taxon>
        <taxon>Micrococcales</taxon>
        <taxon>Brevibacteriaceae</taxon>
        <taxon>Brevibacterium</taxon>
    </lineage>
</organism>
<name>A0A0B9AJW4_BRELN</name>
<dbReference type="Proteomes" id="UP000031488">
    <property type="component" value="Unassembled WGS sequence"/>
</dbReference>
<keyword evidence="3" id="KW-1185">Reference proteome</keyword>
<evidence type="ECO:0000313" key="2">
    <source>
        <dbReference type="EMBL" id="KHS51039.1"/>
    </source>
</evidence>
<dbReference type="OrthoDB" id="9973388at2"/>
<feature type="transmembrane region" description="Helical" evidence="1">
    <location>
        <begin position="102"/>
        <end position="121"/>
    </location>
</feature>
<evidence type="ECO:0000256" key="1">
    <source>
        <dbReference type="SAM" id="Phobius"/>
    </source>
</evidence>
<dbReference type="RefSeq" id="WP_039211788.1">
    <property type="nucleotide sequence ID" value="NZ_JTJZ01000022.1"/>
</dbReference>
<feature type="transmembrane region" description="Helical" evidence="1">
    <location>
        <begin position="6"/>
        <end position="23"/>
    </location>
</feature>
<comment type="caution">
    <text evidence="2">The sequence shown here is derived from an EMBL/GenBank/DDBJ whole genome shotgun (WGS) entry which is preliminary data.</text>
</comment>
<evidence type="ECO:0000313" key="3">
    <source>
        <dbReference type="Proteomes" id="UP000031488"/>
    </source>
</evidence>